<keyword evidence="2" id="KW-1185">Reference proteome</keyword>
<reference evidence="1" key="1">
    <citation type="submission" date="2022-07" db="EMBL/GenBank/DDBJ databases">
        <authorList>
            <person name="Trinca V."/>
            <person name="Uliana J.V.C."/>
            <person name="Torres T.T."/>
            <person name="Ward R.J."/>
            <person name="Monesi N."/>
        </authorList>
    </citation>
    <scope>NUCLEOTIDE SEQUENCE</scope>
    <source>
        <strain evidence="1">HSMRA1968</strain>
        <tissue evidence="1">Whole embryos</tissue>
    </source>
</reference>
<feature type="non-terminal residue" evidence="1">
    <location>
        <position position="167"/>
    </location>
</feature>
<feature type="non-terminal residue" evidence="1">
    <location>
        <position position="1"/>
    </location>
</feature>
<accession>A0A9Q0NB60</accession>
<name>A0A9Q0NB60_9DIPT</name>
<evidence type="ECO:0000313" key="2">
    <source>
        <dbReference type="Proteomes" id="UP001151699"/>
    </source>
</evidence>
<dbReference type="OrthoDB" id="10013535at2759"/>
<gene>
    <name evidence="1" type="primary">cfap276</name>
    <name evidence="1" type="ORF">Bhyg_01597</name>
</gene>
<evidence type="ECO:0000313" key="1">
    <source>
        <dbReference type="EMBL" id="KAJ6646386.1"/>
    </source>
</evidence>
<protein>
    <submittedName>
        <fullName evidence="1">Protein CFAP276</fullName>
    </submittedName>
</protein>
<comment type="caution">
    <text evidence="1">The sequence shown here is derived from an EMBL/GenBank/DDBJ whole genome shotgun (WGS) entry which is preliminary data.</text>
</comment>
<proteinExistence type="predicted"/>
<dbReference type="EMBL" id="WJQU01000001">
    <property type="protein sequence ID" value="KAJ6646386.1"/>
    <property type="molecule type" value="Genomic_DNA"/>
</dbReference>
<dbReference type="Proteomes" id="UP001151699">
    <property type="component" value="Chromosome A"/>
</dbReference>
<dbReference type="InterPro" id="IPR022179">
    <property type="entry name" value="CFAP276"/>
</dbReference>
<organism evidence="1 2">
    <name type="scientific">Pseudolycoriella hygida</name>
    <dbReference type="NCBI Taxonomy" id="35572"/>
    <lineage>
        <taxon>Eukaryota</taxon>
        <taxon>Metazoa</taxon>
        <taxon>Ecdysozoa</taxon>
        <taxon>Arthropoda</taxon>
        <taxon>Hexapoda</taxon>
        <taxon>Insecta</taxon>
        <taxon>Pterygota</taxon>
        <taxon>Neoptera</taxon>
        <taxon>Endopterygota</taxon>
        <taxon>Diptera</taxon>
        <taxon>Nematocera</taxon>
        <taxon>Sciaroidea</taxon>
        <taxon>Sciaridae</taxon>
        <taxon>Pseudolycoriella</taxon>
    </lineage>
</organism>
<sequence length="167" mass="19511">IKRVRNLNYEPYLESEGNFRKNLPAPPKCEKDQHWFENLSPNHRLFYHQTLNSARHSVPFQPIVDIYPKDSLDFMLGSVYNHSLDIFNSKTEIAYHEETIRQKERRLRNTRDLSPKRKIAIGHPLAIGGVKERLHPNSMKLMCSGHHQPSANKGYSRQDADGNVFNY</sequence>
<dbReference type="AlphaFoldDB" id="A0A9Q0NB60"/>
<dbReference type="Pfam" id="PF12494">
    <property type="entry name" value="DUF3695"/>
    <property type="match status" value="1"/>
</dbReference>